<dbReference type="Pfam" id="PF00153">
    <property type="entry name" value="Mito_carr"/>
    <property type="match status" value="2"/>
</dbReference>
<evidence type="ECO:0000256" key="2">
    <source>
        <dbReference type="ARBA" id="ARBA00006375"/>
    </source>
</evidence>
<evidence type="ECO:0000256" key="7">
    <source>
        <dbReference type="ARBA" id="ARBA00023128"/>
    </source>
</evidence>
<feature type="transmembrane region" description="Helical" evidence="11">
    <location>
        <begin position="292"/>
        <end position="310"/>
    </location>
</feature>
<sequence length="320" mass="36959">MKVRDNVVKSLNFLHFHRKRALVTTSFLSVYSFACYKSTDSPYEILRMGVAGSLANLVVESMFHFVDTVNVRAKLSDKSISSLNMARKIYTKEGIYGFSKGFSACFYGSVACGFIYFSLYKLFKPYFKDYLGDTYNIAWTFFLASFVAEFFTLIFYYPFDLVKCRLQSNNFQFKYRNIPHAFRKEIQQGSILSLYKGSLPFLTAYTLCVSLQFTIYEYIIKFYKNLYKDDYANKEIQSNIVASFLGGAIGSGLTNAFEVLTINKQANPDIKILKIIQQERISLVYKGLSARVFYHSFQSIVFFNLVMYIGKTYNVELSDE</sequence>
<dbReference type="PANTHER" id="PTHR45624">
    <property type="entry name" value="MITOCHONDRIAL BASIC AMINO ACIDS TRANSPORTER-RELATED"/>
    <property type="match status" value="1"/>
</dbReference>
<dbReference type="GO" id="GO:0022857">
    <property type="term" value="F:transmembrane transporter activity"/>
    <property type="evidence" value="ECO:0007669"/>
    <property type="project" value="TreeGrafter"/>
</dbReference>
<dbReference type="SUPFAM" id="SSF103506">
    <property type="entry name" value="Mitochondrial carrier"/>
    <property type="match status" value="1"/>
</dbReference>
<accession>A0A077ZY48</accession>
<keyword evidence="6 11" id="KW-1133">Transmembrane helix</keyword>
<feature type="transmembrane region" description="Helical" evidence="11">
    <location>
        <begin position="95"/>
        <end position="117"/>
    </location>
</feature>
<protein>
    <submittedName>
        <fullName evidence="12">Mitochondrial carrier protein</fullName>
    </submittedName>
</protein>
<organism evidence="12 13">
    <name type="scientific">Stylonychia lemnae</name>
    <name type="common">Ciliate</name>
    <dbReference type="NCBI Taxonomy" id="5949"/>
    <lineage>
        <taxon>Eukaryota</taxon>
        <taxon>Sar</taxon>
        <taxon>Alveolata</taxon>
        <taxon>Ciliophora</taxon>
        <taxon>Intramacronucleata</taxon>
        <taxon>Spirotrichea</taxon>
        <taxon>Stichotrichia</taxon>
        <taxon>Sporadotrichida</taxon>
        <taxon>Oxytrichidae</taxon>
        <taxon>Stylonychinae</taxon>
        <taxon>Stylonychia</taxon>
    </lineage>
</organism>
<reference evidence="12 13" key="1">
    <citation type="submission" date="2014-06" db="EMBL/GenBank/DDBJ databases">
        <authorList>
            <person name="Swart Estienne"/>
        </authorList>
    </citation>
    <scope>NUCLEOTIDE SEQUENCE [LARGE SCALE GENOMIC DNA]</scope>
    <source>
        <strain evidence="12 13">130c</strain>
    </source>
</reference>
<keyword evidence="13" id="KW-1185">Reference proteome</keyword>
<name>A0A077ZY48_STYLE</name>
<evidence type="ECO:0000313" key="13">
    <source>
        <dbReference type="Proteomes" id="UP000039865"/>
    </source>
</evidence>
<evidence type="ECO:0000256" key="5">
    <source>
        <dbReference type="ARBA" id="ARBA00022737"/>
    </source>
</evidence>
<gene>
    <name evidence="12" type="primary">Contig7820.g8343</name>
    <name evidence="12" type="ORF">STYLEM_2438</name>
</gene>
<feature type="repeat" description="Solcar" evidence="9">
    <location>
        <begin position="43"/>
        <end position="126"/>
    </location>
</feature>
<dbReference type="OrthoDB" id="276989at2759"/>
<dbReference type="Gene3D" id="1.50.40.10">
    <property type="entry name" value="Mitochondrial carrier domain"/>
    <property type="match status" value="1"/>
</dbReference>
<dbReference type="InterPro" id="IPR018108">
    <property type="entry name" value="MCP_transmembrane"/>
</dbReference>
<comment type="subcellular location">
    <subcellularLocation>
        <location evidence="1">Mitochondrion membrane</location>
        <topology evidence="1">Multi-pass membrane protein</topology>
    </subcellularLocation>
</comment>
<comment type="similarity">
    <text evidence="2 10">Belongs to the mitochondrial carrier (TC 2.A.29) family.</text>
</comment>
<dbReference type="PANTHER" id="PTHR45624:SF10">
    <property type="entry name" value="SLC (SOLUTE CARRIER) HOMOLOG"/>
    <property type="match status" value="1"/>
</dbReference>
<dbReference type="Proteomes" id="UP000039865">
    <property type="component" value="Unassembled WGS sequence"/>
</dbReference>
<dbReference type="InterPro" id="IPR050567">
    <property type="entry name" value="Mitochondrial_Carrier"/>
</dbReference>
<evidence type="ECO:0000256" key="1">
    <source>
        <dbReference type="ARBA" id="ARBA00004225"/>
    </source>
</evidence>
<dbReference type="EMBL" id="CCKQ01002367">
    <property type="protein sequence ID" value="CDW73461.1"/>
    <property type="molecule type" value="Genomic_DNA"/>
</dbReference>
<evidence type="ECO:0000256" key="11">
    <source>
        <dbReference type="SAM" id="Phobius"/>
    </source>
</evidence>
<evidence type="ECO:0000256" key="3">
    <source>
        <dbReference type="ARBA" id="ARBA00022448"/>
    </source>
</evidence>
<keyword evidence="8 9" id="KW-0472">Membrane</keyword>
<dbReference type="InParanoid" id="A0A077ZY48"/>
<dbReference type="AlphaFoldDB" id="A0A077ZY48"/>
<evidence type="ECO:0000256" key="6">
    <source>
        <dbReference type="ARBA" id="ARBA00022989"/>
    </source>
</evidence>
<evidence type="ECO:0000256" key="9">
    <source>
        <dbReference type="PROSITE-ProRule" id="PRU00282"/>
    </source>
</evidence>
<feature type="repeat" description="Solcar" evidence="9">
    <location>
        <begin position="136"/>
        <end position="222"/>
    </location>
</feature>
<evidence type="ECO:0000256" key="8">
    <source>
        <dbReference type="ARBA" id="ARBA00023136"/>
    </source>
</evidence>
<keyword evidence="5" id="KW-0677">Repeat</keyword>
<dbReference type="GO" id="GO:0031966">
    <property type="term" value="C:mitochondrial membrane"/>
    <property type="evidence" value="ECO:0007669"/>
    <property type="project" value="UniProtKB-SubCell"/>
</dbReference>
<keyword evidence="3 10" id="KW-0813">Transport</keyword>
<feature type="transmembrane region" description="Helical" evidence="11">
    <location>
        <begin position="137"/>
        <end position="159"/>
    </location>
</feature>
<proteinExistence type="inferred from homology"/>
<dbReference type="PROSITE" id="PS50920">
    <property type="entry name" value="SOLCAR"/>
    <property type="match status" value="2"/>
</dbReference>
<evidence type="ECO:0000256" key="10">
    <source>
        <dbReference type="RuleBase" id="RU000488"/>
    </source>
</evidence>
<keyword evidence="4 9" id="KW-0812">Transmembrane</keyword>
<keyword evidence="7" id="KW-0496">Mitochondrion</keyword>
<evidence type="ECO:0000313" key="12">
    <source>
        <dbReference type="EMBL" id="CDW73461.1"/>
    </source>
</evidence>
<dbReference type="InterPro" id="IPR023395">
    <property type="entry name" value="MCP_dom_sf"/>
</dbReference>
<evidence type="ECO:0000256" key="4">
    <source>
        <dbReference type="ARBA" id="ARBA00022692"/>
    </source>
</evidence>